<dbReference type="PANTHER" id="PTHR43848">
    <property type="entry name" value="PUTRESCINE TRANSPORT SYSTEM PERMEASE PROTEIN POTI"/>
    <property type="match status" value="1"/>
</dbReference>
<keyword evidence="6 8" id="KW-1133">Transmembrane helix</keyword>
<feature type="transmembrane region" description="Helical" evidence="8">
    <location>
        <begin position="16"/>
        <end position="37"/>
    </location>
</feature>
<reference evidence="10 11" key="1">
    <citation type="submission" date="2015-07" db="EMBL/GenBank/DDBJ databases">
        <authorList>
            <person name="Voget S."/>
            <person name="Dogs M."/>
            <person name="Brinkhoff T.H."/>
            <person name="Daniel R."/>
        </authorList>
    </citation>
    <scope>NUCLEOTIDE SEQUENCE [LARGE SCALE GENOMIC DNA]</scope>
    <source>
        <strain evidence="10 11">B14</strain>
    </source>
</reference>
<feature type="transmembrane region" description="Helical" evidence="8">
    <location>
        <begin position="238"/>
        <end position="259"/>
    </location>
</feature>
<feature type="transmembrane region" description="Helical" evidence="8">
    <location>
        <begin position="208"/>
        <end position="226"/>
    </location>
</feature>
<gene>
    <name evidence="10" type="primary">ydcV_3</name>
    <name evidence="10" type="ORF">ROLI_013760</name>
</gene>
<dbReference type="RefSeq" id="WP_187431624.1">
    <property type="nucleotide sequence ID" value="NZ_CP143423.1"/>
</dbReference>
<accession>A0ABZ2BSK2</accession>
<dbReference type="Pfam" id="PF00528">
    <property type="entry name" value="BPD_transp_1"/>
    <property type="match status" value="1"/>
</dbReference>
<evidence type="ECO:0000259" key="9">
    <source>
        <dbReference type="PROSITE" id="PS50928"/>
    </source>
</evidence>
<evidence type="ECO:0000256" key="3">
    <source>
        <dbReference type="ARBA" id="ARBA00022448"/>
    </source>
</evidence>
<reference evidence="11" key="2">
    <citation type="submission" date="2024-01" db="EMBL/GenBank/DDBJ databases">
        <title>Roseobacter fucihabitans sp. nov., isolated from the brown alga Fucus spiralis.</title>
        <authorList>
            <person name="Hahnke S."/>
            <person name="Berger M."/>
            <person name="Schlingloff A."/>
            <person name="Athale I."/>
            <person name="Neumann-Schaal M."/>
            <person name="Adenaya A."/>
            <person name="Poehlein A."/>
            <person name="Daniel R."/>
            <person name="Pertersen J."/>
            <person name="Brinkhoff T."/>
        </authorList>
    </citation>
    <scope>NUCLEOTIDE SEQUENCE [LARGE SCALE GENOMIC DNA]</scope>
    <source>
        <strain evidence="11">B14</strain>
    </source>
</reference>
<dbReference type="SUPFAM" id="SSF161098">
    <property type="entry name" value="MetI-like"/>
    <property type="match status" value="1"/>
</dbReference>
<protein>
    <submittedName>
        <fullName evidence="10">Inner membrane ABC transporter permease protein YdcV</fullName>
    </submittedName>
</protein>
<dbReference type="InterPro" id="IPR035906">
    <property type="entry name" value="MetI-like_sf"/>
</dbReference>
<dbReference type="Proteomes" id="UP001318682">
    <property type="component" value="Chromosome"/>
</dbReference>
<dbReference type="PROSITE" id="PS50928">
    <property type="entry name" value="ABC_TM1"/>
    <property type="match status" value="1"/>
</dbReference>
<keyword evidence="5 8" id="KW-0812">Transmembrane</keyword>
<organism evidence="10 11">
    <name type="scientific">Roseobacter fucihabitans</name>
    <dbReference type="NCBI Taxonomy" id="1537242"/>
    <lineage>
        <taxon>Bacteria</taxon>
        <taxon>Pseudomonadati</taxon>
        <taxon>Pseudomonadota</taxon>
        <taxon>Alphaproteobacteria</taxon>
        <taxon>Rhodobacterales</taxon>
        <taxon>Roseobacteraceae</taxon>
        <taxon>Roseobacter</taxon>
    </lineage>
</organism>
<evidence type="ECO:0000256" key="6">
    <source>
        <dbReference type="ARBA" id="ARBA00022989"/>
    </source>
</evidence>
<dbReference type="Gene3D" id="1.10.3720.10">
    <property type="entry name" value="MetI-like"/>
    <property type="match status" value="1"/>
</dbReference>
<dbReference type="PANTHER" id="PTHR43848:SF2">
    <property type="entry name" value="PUTRESCINE TRANSPORT SYSTEM PERMEASE PROTEIN POTI"/>
    <property type="match status" value="1"/>
</dbReference>
<keyword evidence="7 8" id="KW-0472">Membrane</keyword>
<evidence type="ECO:0000256" key="2">
    <source>
        <dbReference type="ARBA" id="ARBA00007069"/>
    </source>
</evidence>
<keyword evidence="4" id="KW-1003">Cell membrane</keyword>
<keyword evidence="11" id="KW-1185">Reference proteome</keyword>
<dbReference type="InterPro" id="IPR051789">
    <property type="entry name" value="Bact_Polyamine_Transport"/>
</dbReference>
<keyword evidence="3 8" id="KW-0813">Transport</keyword>
<evidence type="ECO:0000313" key="11">
    <source>
        <dbReference type="Proteomes" id="UP001318682"/>
    </source>
</evidence>
<evidence type="ECO:0000313" key="10">
    <source>
        <dbReference type="EMBL" id="WVX48296.1"/>
    </source>
</evidence>
<feature type="transmembrane region" description="Helical" evidence="8">
    <location>
        <begin position="134"/>
        <end position="156"/>
    </location>
</feature>
<evidence type="ECO:0000256" key="7">
    <source>
        <dbReference type="ARBA" id="ARBA00023136"/>
    </source>
</evidence>
<dbReference type="CDD" id="cd06261">
    <property type="entry name" value="TM_PBP2"/>
    <property type="match status" value="1"/>
</dbReference>
<feature type="transmembrane region" description="Helical" evidence="8">
    <location>
        <begin position="105"/>
        <end position="128"/>
    </location>
</feature>
<evidence type="ECO:0000256" key="1">
    <source>
        <dbReference type="ARBA" id="ARBA00004651"/>
    </source>
</evidence>
<dbReference type="EMBL" id="CP143423">
    <property type="protein sequence ID" value="WVX48296.1"/>
    <property type="molecule type" value="Genomic_DNA"/>
</dbReference>
<feature type="transmembrane region" description="Helical" evidence="8">
    <location>
        <begin position="72"/>
        <end position="93"/>
    </location>
</feature>
<proteinExistence type="inferred from homology"/>
<comment type="subcellular location">
    <subcellularLocation>
        <location evidence="1 8">Cell membrane</location>
        <topology evidence="1 8">Multi-pass membrane protein</topology>
    </subcellularLocation>
</comment>
<evidence type="ECO:0000256" key="4">
    <source>
        <dbReference type="ARBA" id="ARBA00022475"/>
    </source>
</evidence>
<feature type="transmembrane region" description="Helical" evidence="8">
    <location>
        <begin position="177"/>
        <end position="202"/>
    </location>
</feature>
<feature type="domain" description="ABC transmembrane type-1" evidence="9">
    <location>
        <begin position="68"/>
        <end position="256"/>
    </location>
</feature>
<evidence type="ECO:0000256" key="8">
    <source>
        <dbReference type="RuleBase" id="RU363032"/>
    </source>
</evidence>
<name>A0ABZ2BSK2_9RHOB</name>
<dbReference type="InterPro" id="IPR000515">
    <property type="entry name" value="MetI-like"/>
</dbReference>
<evidence type="ECO:0000256" key="5">
    <source>
        <dbReference type="ARBA" id="ARBA00022692"/>
    </source>
</evidence>
<sequence>MSDVSYIKRPNRVLTVYAYIFLVVLYIPILSIPLFAFNDSIYVRFPLQGFTTQWFGQLWARESLWDALGNSLRVGICVAVISTMLGVLAARAITRSRLPGQNAIVAFVMLPIVMPGIIFGVALLVLLSRLGIPLSLYTVGLGHLVVCLPFAIATLLPRFEGFDKSMEEASADLGENGWYTFWRVTFPIVLPGVVASLLLTFTISFDEVIMAFFLTGTEPTLPMYIWSQLRFPREFPSVLALSTIILLVSFILVFVALWISRVGLNKDAGKL</sequence>
<comment type="similarity">
    <text evidence="2">Belongs to the binding-protein-dependent transport system permease family. CysTW subfamily.</text>
</comment>